<dbReference type="STRING" id="1280941.HY2_05135"/>
<evidence type="ECO:0000256" key="8">
    <source>
        <dbReference type="PIRSR" id="PIRSR600821-50"/>
    </source>
</evidence>
<dbReference type="EC" id="5.1.1.1" evidence="4 7"/>
<dbReference type="InterPro" id="IPR029066">
    <property type="entry name" value="PLP-binding_barrel"/>
</dbReference>
<dbReference type="OrthoDB" id="9813814at2"/>
<sequence>MSSRPQATIHLANIAANWQALDRLNPGATTSGVIKADAYGLGAREVARRLAKAGCNTFFVAHVEEGVSVRRELGFGARIFVLNGPFPEDLRIYRDADLTPVISTPQQLMLWSRAPRAGCALHFDTGINRLGLSPGIVEKQAEALRKLQPLLIMSHLACADEPDNPMNAQQLKAFTQITKAFPDVPASLANSAGCYLGPAYAFDLTRPGIALYGGSLPPLGFALEPVVLLEASILSVFEGKAGETVGYGATHTLKQDTPLATVALGYADGIPRSGANALMSYLDAAPCPVLGRISMDLITIDVSKAQKAAKSGARVEFLGYNAKLEEQAARAGTLGYELLTGLGNRVKRIYP</sequence>
<dbReference type="GO" id="GO:0005829">
    <property type="term" value="C:cytosol"/>
    <property type="evidence" value="ECO:0007669"/>
    <property type="project" value="TreeGrafter"/>
</dbReference>
<dbReference type="UniPathway" id="UPA00042">
    <property type="reaction ID" value="UER00497"/>
</dbReference>
<dbReference type="RefSeq" id="WP_034828995.1">
    <property type="nucleotide sequence ID" value="NZ_AWFA01000067.1"/>
</dbReference>
<evidence type="ECO:0000313" key="11">
    <source>
        <dbReference type="EMBL" id="RAN30390.1"/>
    </source>
</evidence>
<dbReference type="InterPro" id="IPR001608">
    <property type="entry name" value="Ala_racemase_N"/>
</dbReference>
<dbReference type="InterPro" id="IPR000821">
    <property type="entry name" value="Ala_racemase"/>
</dbReference>
<evidence type="ECO:0000256" key="9">
    <source>
        <dbReference type="PIRSR" id="PIRSR600821-52"/>
    </source>
</evidence>
<dbReference type="SUPFAM" id="SSF51419">
    <property type="entry name" value="PLP-binding barrel"/>
    <property type="match status" value="1"/>
</dbReference>
<dbReference type="PROSITE" id="PS00395">
    <property type="entry name" value="ALANINE_RACEMASE"/>
    <property type="match status" value="1"/>
</dbReference>
<comment type="function">
    <text evidence="7">Catalyzes the interconversion of L-alanine and D-alanine. May also act on other amino acids.</text>
</comment>
<dbReference type="NCBIfam" id="TIGR00492">
    <property type="entry name" value="alr"/>
    <property type="match status" value="1"/>
</dbReference>
<dbReference type="GO" id="GO:0008784">
    <property type="term" value="F:alanine racemase activity"/>
    <property type="evidence" value="ECO:0007669"/>
    <property type="project" value="UniProtKB-UniRule"/>
</dbReference>
<dbReference type="eggNOG" id="COG0787">
    <property type="taxonomic scope" value="Bacteria"/>
</dbReference>
<feature type="active site" description="Proton acceptor; specific for D-alanine" evidence="7">
    <location>
        <position position="35"/>
    </location>
</feature>
<evidence type="ECO:0000256" key="4">
    <source>
        <dbReference type="ARBA" id="ARBA00013089"/>
    </source>
</evidence>
<dbReference type="SMART" id="SM01005">
    <property type="entry name" value="Ala_racemase_C"/>
    <property type="match status" value="1"/>
</dbReference>
<evidence type="ECO:0000256" key="5">
    <source>
        <dbReference type="ARBA" id="ARBA00022898"/>
    </source>
</evidence>
<gene>
    <name evidence="11" type="ORF">HY3_06105</name>
</gene>
<reference evidence="11 12" key="1">
    <citation type="submission" date="2013-04" db="EMBL/GenBank/DDBJ databases">
        <title>Hyphomonas sp. T24B3 Genome Sequencing.</title>
        <authorList>
            <person name="Lai Q."/>
            <person name="Shao Z."/>
        </authorList>
    </citation>
    <scope>NUCLEOTIDE SEQUENCE [LARGE SCALE GENOMIC DNA]</scope>
    <source>
        <strain evidence="11 12">T24B3</strain>
    </source>
</reference>
<feature type="domain" description="Alanine racemase C-terminal" evidence="10">
    <location>
        <begin position="226"/>
        <end position="351"/>
    </location>
</feature>
<dbReference type="InterPro" id="IPR009006">
    <property type="entry name" value="Ala_racemase/Decarboxylase_C"/>
</dbReference>
<dbReference type="AlphaFoldDB" id="A0A062TY86"/>
<dbReference type="Pfam" id="PF01168">
    <property type="entry name" value="Ala_racemase_N"/>
    <property type="match status" value="1"/>
</dbReference>
<feature type="binding site" evidence="7 9">
    <location>
        <position position="295"/>
    </location>
    <ligand>
        <name>substrate</name>
    </ligand>
</feature>
<comment type="cofactor">
    <cofactor evidence="2 7 8">
        <name>pyridoxal 5'-phosphate</name>
        <dbReference type="ChEBI" id="CHEBI:597326"/>
    </cofactor>
</comment>
<dbReference type="PANTHER" id="PTHR30511">
    <property type="entry name" value="ALANINE RACEMASE"/>
    <property type="match status" value="1"/>
</dbReference>
<evidence type="ECO:0000256" key="1">
    <source>
        <dbReference type="ARBA" id="ARBA00000316"/>
    </source>
</evidence>
<dbReference type="HAMAP" id="MF_01201">
    <property type="entry name" value="Ala_racemase"/>
    <property type="match status" value="1"/>
</dbReference>
<proteinExistence type="inferred from homology"/>
<keyword evidence="12" id="KW-1185">Reference proteome</keyword>
<evidence type="ECO:0000313" key="12">
    <source>
        <dbReference type="Proteomes" id="UP000249123"/>
    </source>
</evidence>
<dbReference type="InterPro" id="IPR020622">
    <property type="entry name" value="Ala_racemase_pyridoxalP-BS"/>
</dbReference>
<comment type="similarity">
    <text evidence="3 7">Belongs to the alanine racemase family.</text>
</comment>
<accession>A0A328JPY4</accession>
<keyword evidence="6 7" id="KW-0413">Isomerase</keyword>
<dbReference type="CDD" id="cd00430">
    <property type="entry name" value="PLPDE_III_AR"/>
    <property type="match status" value="1"/>
</dbReference>
<accession>A0A062TY86</accession>
<comment type="catalytic activity">
    <reaction evidence="1 7">
        <text>L-alanine = D-alanine</text>
        <dbReference type="Rhea" id="RHEA:20249"/>
        <dbReference type="ChEBI" id="CHEBI:57416"/>
        <dbReference type="ChEBI" id="CHEBI:57972"/>
        <dbReference type="EC" id="5.1.1.1"/>
    </reaction>
</comment>
<organism evidence="11 12">
    <name type="scientific">Hyphomonas pacifica</name>
    <dbReference type="NCBI Taxonomy" id="1280941"/>
    <lineage>
        <taxon>Bacteria</taxon>
        <taxon>Pseudomonadati</taxon>
        <taxon>Pseudomonadota</taxon>
        <taxon>Alphaproteobacteria</taxon>
        <taxon>Hyphomonadales</taxon>
        <taxon>Hyphomonadaceae</taxon>
        <taxon>Hyphomonas</taxon>
    </lineage>
</organism>
<name>A0A062TY86_9PROT</name>
<comment type="pathway">
    <text evidence="7">Amino-acid biosynthesis; D-alanine biosynthesis; D-alanine from L-alanine: step 1/1.</text>
</comment>
<dbReference type="GO" id="GO:0030170">
    <property type="term" value="F:pyridoxal phosphate binding"/>
    <property type="evidence" value="ECO:0007669"/>
    <property type="project" value="UniProtKB-UniRule"/>
</dbReference>
<dbReference type="PANTHER" id="PTHR30511:SF0">
    <property type="entry name" value="ALANINE RACEMASE, CATABOLIC-RELATED"/>
    <property type="match status" value="1"/>
</dbReference>
<keyword evidence="5 7" id="KW-0663">Pyridoxal phosphate</keyword>
<dbReference type="Gene3D" id="3.20.20.10">
    <property type="entry name" value="Alanine racemase"/>
    <property type="match status" value="1"/>
</dbReference>
<protein>
    <recommendedName>
        <fullName evidence="4 7">Alanine racemase</fullName>
        <ecNumber evidence="4 7">5.1.1.1</ecNumber>
    </recommendedName>
</protein>
<dbReference type="Proteomes" id="UP000249123">
    <property type="component" value="Unassembled WGS sequence"/>
</dbReference>
<dbReference type="SUPFAM" id="SSF50621">
    <property type="entry name" value="Alanine racemase C-terminal domain-like"/>
    <property type="match status" value="1"/>
</dbReference>
<evidence type="ECO:0000259" key="10">
    <source>
        <dbReference type="SMART" id="SM01005"/>
    </source>
</evidence>
<evidence type="ECO:0000256" key="7">
    <source>
        <dbReference type="HAMAP-Rule" id="MF_01201"/>
    </source>
</evidence>
<evidence type="ECO:0000256" key="6">
    <source>
        <dbReference type="ARBA" id="ARBA00023235"/>
    </source>
</evidence>
<dbReference type="EMBL" id="AWFB01000089">
    <property type="protein sequence ID" value="RAN30390.1"/>
    <property type="molecule type" value="Genomic_DNA"/>
</dbReference>
<dbReference type="GO" id="GO:0030632">
    <property type="term" value="P:D-alanine biosynthetic process"/>
    <property type="evidence" value="ECO:0007669"/>
    <property type="project" value="UniProtKB-UniRule"/>
</dbReference>
<comment type="caution">
    <text evidence="11">The sequence shown here is derived from an EMBL/GenBank/DDBJ whole genome shotgun (WGS) entry which is preliminary data.</text>
</comment>
<feature type="modified residue" description="N6-(pyridoxal phosphate)lysine" evidence="7 8">
    <location>
        <position position="35"/>
    </location>
</feature>
<dbReference type="InterPro" id="IPR011079">
    <property type="entry name" value="Ala_racemase_C"/>
</dbReference>
<evidence type="ECO:0000256" key="3">
    <source>
        <dbReference type="ARBA" id="ARBA00007880"/>
    </source>
</evidence>
<dbReference type="Pfam" id="PF00842">
    <property type="entry name" value="Ala_racemase_C"/>
    <property type="match status" value="1"/>
</dbReference>
<feature type="binding site" evidence="7 9">
    <location>
        <position position="129"/>
    </location>
    <ligand>
        <name>substrate</name>
    </ligand>
</feature>
<dbReference type="PRINTS" id="PR00992">
    <property type="entry name" value="ALARACEMASE"/>
</dbReference>
<evidence type="ECO:0000256" key="2">
    <source>
        <dbReference type="ARBA" id="ARBA00001933"/>
    </source>
</evidence>
<feature type="active site" description="Proton acceptor; specific for L-alanine" evidence="7">
    <location>
        <position position="247"/>
    </location>
</feature>
<dbReference type="Gene3D" id="2.40.37.10">
    <property type="entry name" value="Lyase, Ornithine Decarboxylase, Chain A, domain 1"/>
    <property type="match status" value="1"/>
</dbReference>